<dbReference type="EMBL" id="QDEB01124707">
    <property type="protein sequence ID" value="RZB39851.1"/>
    <property type="molecule type" value="Genomic_DNA"/>
</dbReference>
<organism evidence="1 2">
    <name type="scientific">Asbolus verrucosus</name>
    <name type="common">Desert ironclad beetle</name>
    <dbReference type="NCBI Taxonomy" id="1661398"/>
    <lineage>
        <taxon>Eukaryota</taxon>
        <taxon>Metazoa</taxon>
        <taxon>Ecdysozoa</taxon>
        <taxon>Arthropoda</taxon>
        <taxon>Hexapoda</taxon>
        <taxon>Insecta</taxon>
        <taxon>Pterygota</taxon>
        <taxon>Neoptera</taxon>
        <taxon>Endopterygota</taxon>
        <taxon>Coleoptera</taxon>
        <taxon>Polyphaga</taxon>
        <taxon>Cucujiformia</taxon>
        <taxon>Tenebrionidae</taxon>
        <taxon>Pimeliinae</taxon>
        <taxon>Asbolus</taxon>
    </lineage>
</organism>
<gene>
    <name evidence="1" type="ORF">BDFB_015160</name>
</gene>
<dbReference type="Proteomes" id="UP000292052">
    <property type="component" value="Unassembled WGS sequence"/>
</dbReference>
<sequence>MVERLKGFGNTLSMPVLRSFVLNFLKWYLSKKSFDKLSIYVFIIFAKLEVLPKKVEVVDQKKKKRTPEVFENLRQIMEGTPSSSLRHLSFVKLIYLLKLVIQ</sequence>
<comment type="caution">
    <text evidence="1">The sequence shown here is derived from an EMBL/GenBank/DDBJ whole genome shotgun (WGS) entry which is preliminary data.</text>
</comment>
<evidence type="ECO:0000313" key="2">
    <source>
        <dbReference type="Proteomes" id="UP000292052"/>
    </source>
</evidence>
<reference evidence="1 2" key="1">
    <citation type="submission" date="2017-03" db="EMBL/GenBank/DDBJ databases">
        <title>Genome of the blue death feigning beetle - Asbolus verrucosus.</title>
        <authorList>
            <person name="Rider S.D."/>
        </authorList>
    </citation>
    <scope>NUCLEOTIDE SEQUENCE [LARGE SCALE GENOMIC DNA]</scope>
    <source>
        <strain evidence="1">Butters</strain>
        <tissue evidence="1">Head and leg muscle</tissue>
    </source>
</reference>
<proteinExistence type="predicted"/>
<accession>A0A482V9L9</accession>
<name>A0A482V9L9_ASBVE</name>
<keyword evidence="2" id="KW-1185">Reference proteome</keyword>
<dbReference type="AlphaFoldDB" id="A0A482V9L9"/>
<protein>
    <submittedName>
        <fullName evidence="1">Uncharacterized protein</fullName>
    </submittedName>
</protein>
<evidence type="ECO:0000313" key="1">
    <source>
        <dbReference type="EMBL" id="RZB39851.1"/>
    </source>
</evidence>